<keyword evidence="3" id="KW-1185">Reference proteome</keyword>
<gene>
    <name evidence="2" type="ORF">QBC35DRAFT_510217</name>
</gene>
<name>A0AAN7ADA2_9PEZI</name>
<dbReference type="SUPFAM" id="SSF51658">
    <property type="entry name" value="Xylose isomerase-like"/>
    <property type="match status" value="1"/>
</dbReference>
<comment type="caution">
    <text evidence="2">The sequence shown here is derived from an EMBL/GenBank/DDBJ whole genome shotgun (WGS) entry which is preliminary data.</text>
</comment>
<dbReference type="PANTHER" id="PTHR12110">
    <property type="entry name" value="HYDROXYPYRUVATE ISOMERASE"/>
    <property type="match status" value="1"/>
</dbReference>
<dbReference type="InterPro" id="IPR050312">
    <property type="entry name" value="IolE/XylAMocC-like"/>
</dbReference>
<reference evidence="2" key="2">
    <citation type="submission" date="2023-05" db="EMBL/GenBank/DDBJ databases">
        <authorList>
            <consortium name="Lawrence Berkeley National Laboratory"/>
            <person name="Steindorff A."/>
            <person name="Hensen N."/>
            <person name="Bonometti L."/>
            <person name="Westerberg I."/>
            <person name="Brannstrom I.O."/>
            <person name="Guillou S."/>
            <person name="Cros-Aarteil S."/>
            <person name="Calhoun S."/>
            <person name="Haridas S."/>
            <person name="Kuo A."/>
            <person name="Mondo S."/>
            <person name="Pangilinan J."/>
            <person name="Riley R."/>
            <person name="Labutti K."/>
            <person name="Andreopoulos B."/>
            <person name="Lipzen A."/>
            <person name="Chen C."/>
            <person name="Yanf M."/>
            <person name="Daum C."/>
            <person name="Ng V."/>
            <person name="Clum A."/>
            <person name="Ohm R."/>
            <person name="Martin F."/>
            <person name="Silar P."/>
            <person name="Natvig D."/>
            <person name="Lalanne C."/>
            <person name="Gautier V."/>
            <person name="Ament-Velasquez S.L."/>
            <person name="Kruys A."/>
            <person name="Hutchinson M.I."/>
            <person name="Powell A.J."/>
            <person name="Barry K."/>
            <person name="Miller A.N."/>
            <person name="Grigoriev I.V."/>
            <person name="Debuchy R."/>
            <person name="Gladieux P."/>
            <person name="Thoren M.H."/>
            <person name="Johannesson H."/>
        </authorList>
    </citation>
    <scope>NUCLEOTIDE SEQUENCE</scope>
    <source>
        <strain evidence="2">PSN309</strain>
    </source>
</reference>
<sequence>MVLLGRNKYRPPSPILCVAVQNTPTSFHQQPLFLISLRKNRRLLPLPQVNKANMPCRPAISSLSLGLPSIHSLAHRLDQAARYNLDIELFHDDVLEQAKQFSTSSSPGEAQLQAASHIRALCDARNITIVCLQPFRQYEGLLDRSLHAERIEETKLWIKLASILGTNLIGIPSSFLPVEEASGDIDLIISDLRELAHLGAPHGIRFTYEALAWGTHIDTWEQSWEVVKSVDRPNFGICLDTFNICGRVFADPASTTGMTPNAQSAMQESLRRMKAEVDVKKLFWVQVVDAERLDTPLLPDRHPFYVKGQPARMSWSRNCRLFYGEEERGTYLPVKEVLEVIFGDLGFRGCVSAELFNRSLAETGDNVPKEHAERAKASFAKLAEDFAYAL</sequence>
<dbReference type="EMBL" id="MU864683">
    <property type="protein sequence ID" value="KAK4182319.1"/>
    <property type="molecule type" value="Genomic_DNA"/>
</dbReference>
<dbReference type="GO" id="GO:0016853">
    <property type="term" value="F:isomerase activity"/>
    <property type="evidence" value="ECO:0007669"/>
    <property type="project" value="UniProtKB-KW"/>
</dbReference>
<dbReference type="PANTHER" id="PTHR12110:SF21">
    <property type="entry name" value="XYLOSE ISOMERASE-LIKE TIM BARREL DOMAIN-CONTAINING PROTEIN"/>
    <property type="match status" value="1"/>
</dbReference>
<reference evidence="2" key="1">
    <citation type="journal article" date="2023" name="Mol. Phylogenet. Evol.">
        <title>Genome-scale phylogeny and comparative genomics of the fungal order Sordariales.</title>
        <authorList>
            <person name="Hensen N."/>
            <person name="Bonometti L."/>
            <person name="Westerberg I."/>
            <person name="Brannstrom I.O."/>
            <person name="Guillou S."/>
            <person name="Cros-Aarteil S."/>
            <person name="Calhoun S."/>
            <person name="Haridas S."/>
            <person name="Kuo A."/>
            <person name="Mondo S."/>
            <person name="Pangilinan J."/>
            <person name="Riley R."/>
            <person name="LaButti K."/>
            <person name="Andreopoulos B."/>
            <person name="Lipzen A."/>
            <person name="Chen C."/>
            <person name="Yan M."/>
            <person name="Daum C."/>
            <person name="Ng V."/>
            <person name="Clum A."/>
            <person name="Steindorff A."/>
            <person name="Ohm R.A."/>
            <person name="Martin F."/>
            <person name="Silar P."/>
            <person name="Natvig D.O."/>
            <person name="Lalanne C."/>
            <person name="Gautier V."/>
            <person name="Ament-Velasquez S.L."/>
            <person name="Kruys A."/>
            <person name="Hutchinson M.I."/>
            <person name="Powell A.J."/>
            <person name="Barry K."/>
            <person name="Miller A.N."/>
            <person name="Grigoriev I.V."/>
            <person name="Debuchy R."/>
            <person name="Gladieux P."/>
            <person name="Hiltunen Thoren M."/>
            <person name="Johannesson H."/>
        </authorList>
    </citation>
    <scope>NUCLEOTIDE SEQUENCE</scope>
    <source>
        <strain evidence="2">PSN309</strain>
    </source>
</reference>
<accession>A0AAN7ADA2</accession>
<dbReference type="InterPro" id="IPR013022">
    <property type="entry name" value="Xyl_isomerase-like_TIM-brl"/>
</dbReference>
<evidence type="ECO:0000259" key="1">
    <source>
        <dbReference type="Pfam" id="PF01261"/>
    </source>
</evidence>
<feature type="domain" description="Xylose isomerase-like TIM barrel" evidence="1">
    <location>
        <begin position="111"/>
        <end position="368"/>
    </location>
</feature>
<keyword evidence="2" id="KW-0413">Isomerase</keyword>
<dbReference type="Proteomes" id="UP001302126">
    <property type="component" value="Unassembled WGS sequence"/>
</dbReference>
<dbReference type="AlphaFoldDB" id="A0AAN7ADA2"/>
<proteinExistence type="predicted"/>
<dbReference type="InterPro" id="IPR036237">
    <property type="entry name" value="Xyl_isomerase-like_sf"/>
</dbReference>
<dbReference type="Pfam" id="PF01261">
    <property type="entry name" value="AP_endonuc_2"/>
    <property type="match status" value="1"/>
</dbReference>
<evidence type="ECO:0000313" key="3">
    <source>
        <dbReference type="Proteomes" id="UP001302126"/>
    </source>
</evidence>
<organism evidence="2 3">
    <name type="scientific">Podospora australis</name>
    <dbReference type="NCBI Taxonomy" id="1536484"/>
    <lineage>
        <taxon>Eukaryota</taxon>
        <taxon>Fungi</taxon>
        <taxon>Dikarya</taxon>
        <taxon>Ascomycota</taxon>
        <taxon>Pezizomycotina</taxon>
        <taxon>Sordariomycetes</taxon>
        <taxon>Sordariomycetidae</taxon>
        <taxon>Sordariales</taxon>
        <taxon>Podosporaceae</taxon>
        <taxon>Podospora</taxon>
    </lineage>
</organism>
<protein>
    <submittedName>
        <fullName evidence="2">Xylose isomerase-like protein</fullName>
    </submittedName>
</protein>
<evidence type="ECO:0000313" key="2">
    <source>
        <dbReference type="EMBL" id="KAK4182319.1"/>
    </source>
</evidence>
<dbReference type="Gene3D" id="3.20.20.150">
    <property type="entry name" value="Divalent-metal-dependent TIM barrel enzymes"/>
    <property type="match status" value="1"/>
</dbReference>